<evidence type="ECO:0000259" key="12">
    <source>
        <dbReference type="Pfam" id="PF00205"/>
    </source>
</evidence>
<keyword evidence="9 11" id="KW-0786">Thiamine pyrophosphate</keyword>
<evidence type="ECO:0000256" key="3">
    <source>
        <dbReference type="ARBA" id="ARBA00007812"/>
    </source>
</evidence>
<evidence type="ECO:0000256" key="2">
    <source>
        <dbReference type="ARBA" id="ARBA00005025"/>
    </source>
</evidence>
<evidence type="ECO:0000256" key="4">
    <source>
        <dbReference type="ARBA" id="ARBA00013145"/>
    </source>
</evidence>
<dbReference type="Proteomes" id="UP000464378">
    <property type="component" value="Chromosome"/>
</dbReference>
<comment type="pathway">
    <text evidence="1 11">Amino-acid biosynthesis; L-isoleucine biosynthesis; L-isoleucine from 2-oxobutanoate: step 1/4.</text>
</comment>
<dbReference type="EC" id="2.2.1.6" evidence="4 11"/>
<dbReference type="InterPro" id="IPR029061">
    <property type="entry name" value="THDP-binding"/>
</dbReference>
<keyword evidence="10 11" id="KW-0100">Branched-chain amino acid biosynthesis</keyword>
<dbReference type="UniPathway" id="UPA00049">
    <property type="reaction ID" value="UER00059"/>
</dbReference>
<keyword evidence="6 11" id="KW-0808">Transferase</keyword>
<protein>
    <recommendedName>
        <fullName evidence="4 11">Acetolactate synthase</fullName>
        <ecNumber evidence="4 11">2.2.1.6</ecNumber>
    </recommendedName>
</protein>
<dbReference type="GO" id="GO:0050660">
    <property type="term" value="F:flavin adenine dinucleotide binding"/>
    <property type="evidence" value="ECO:0007669"/>
    <property type="project" value="InterPro"/>
</dbReference>
<dbReference type="GO" id="GO:0009099">
    <property type="term" value="P:L-valine biosynthetic process"/>
    <property type="evidence" value="ECO:0007669"/>
    <property type="project" value="UniProtKB-UniPathway"/>
</dbReference>
<dbReference type="Pfam" id="PF02776">
    <property type="entry name" value="TPP_enzyme_N"/>
    <property type="match status" value="1"/>
</dbReference>
<evidence type="ECO:0000313" key="16">
    <source>
        <dbReference type="Proteomes" id="UP000464378"/>
    </source>
</evidence>
<dbReference type="RefSeq" id="WP_162658253.1">
    <property type="nucleotide sequence ID" value="NZ_LR593887.1"/>
</dbReference>
<organism evidence="15">
    <name type="scientific">Tuwongella immobilis</name>
    <dbReference type="NCBI Taxonomy" id="692036"/>
    <lineage>
        <taxon>Bacteria</taxon>
        <taxon>Pseudomonadati</taxon>
        <taxon>Planctomycetota</taxon>
        <taxon>Planctomycetia</taxon>
        <taxon>Gemmatales</taxon>
        <taxon>Gemmataceae</taxon>
        <taxon>Tuwongella</taxon>
    </lineage>
</organism>
<dbReference type="GO" id="GO:0009097">
    <property type="term" value="P:isoleucine biosynthetic process"/>
    <property type="evidence" value="ECO:0007669"/>
    <property type="project" value="UniProtKB-UniPathway"/>
</dbReference>
<keyword evidence="16" id="KW-1185">Reference proteome</keyword>
<evidence type="ECO:0000259" key="14">
    <source>
        <dbReference type="Pfam" id="PF02776"/>
    </source>
</evidence>
<feature type="domain" description="Thiamine pyrophosphate enzyme N-terminal TPP-binding" evidence="14">
    <location>
        <begin position="15"/>
        <end position="126"/>
    </location>
</feature>
<comment type="similarity">
    <text evidence="3 11">Belongs to the TPP enzyme family.</text>
</comment>
<keyword evidence="8 11" id="KW-0460">Magnesium</keyword>
<feature type="domain" description="Thiamine pyrophosphate enzyme central" evidence="12">
    <location>
        <begin position="208"/>
        <end position="340"/>
    </location>
</feature>
<dbReference type="FunFam" id="3.40.50.1220:FF:000008">
    <property type="entry name" value="Acetolactate synthase"/>
    <property type="match status" value="1"/>
</dbReference>
<dbReference type="EMBL" id="LR593887">
    <property type="protein sequence ID" value="VTS03564.1"/>
    <property type="molecule type" value="Genomic_DNA"/>
</dbReference>
<dbReference type="GO" id="GO:0005948">
    <property type="term" value="C:acetolactate synthase complex"/>
    <property type="evidence" value="ECO:0007669"/>
    <property type="project" value="TreeGrafter"/>
</dbReference>
<gene>
    <name evidence="15" type="ORF">GMBLW1_08010</name>
</gene>
<comment type="cofactor">
    <cofactor evidence="11">
        <name>Mg(2+)</name>
        <dbReference type="ChEBI" id="CHEBI:18420"/>
    </cofactor>
    <text evidence="11">Binds 1 Mg(2+) ion per subunit.</text>
</comment>
<proteinExistence type="inferred from homology"/>
<dbReference type="Pfam" id="PF00205">
    <property type="entry name" value="TPP_enzyme_M"/>
    <property type="match status" value="1"/>
</dbReference>
<dbReference type="InterPro" id="IPR029035">
    <property type="entry name" value="DHS-like_NAD/FAD-binding_dom"/>
</dbReference>
<comment type="catalytic activity">
    <reaction evidence="11">
        <text>2 pyruvate + H(+) = (2S)-2-acetolactate + CO2</text>
        <dbReference type="Rhea" id="RHEA:25249"/>
        <dbReference type="ChEBI" id="CHEBI:15361"/>
        <dbReference type="ChEBI" id="CHEBI:15378"/>
        <dbReference type="ChEBI" id="CHEBI:16526"/>
        <dbReference type="ChEBI" id="CHEBI:58476"/>
        <dbReference type="EC" id="2.2.1.6"/>
    </reaction>
</comment>
<dbReference type="GO" id="GO:0030976">
    <property type="term" value="F:thiamine pyrophosphate binding"/>
    <property type="evidence" value="ECO:0007669"/>
    <property type="project" value="UniProtKB-UniRule"/>
</dbReference>
<evidence type="ECO:0000256" key="7">
    <source>
        <dbReference type="ARBA" id="ARBA00022723"/>
    </source>
</evidence>
<dbReference type="InterPro" id="IPR012000">
    <property type="entry name" value="Thiamin_PyroP_enz_cen_dom"/>
</dbReference>
<dbReference type="CDD" id="cd02015">
    <property type="entry name" value="TPP_AHAS"/>
    <property type="match status" value="1"/>
</dbReference>
<comment type="pathway">
    <text evidence="2 11">Amino-acid biosynthesis; L-valine biosynthesis; L-valine from pyruvate: step 1/4.</text>
</comment>
<dbReference type="UniPathway" id="UPA00047">
    <property type="reaction ID" value="UER00055"/>
</dbReference>
<dbReference type="AlphaFoldDB" id="A0A6C2YPQ3"/>
<evidence type="ECO:0000256" key="10">
    <source>
        <dbReference type="ARBA" id="ARBA00023304"/>
    </source>
</evidence>
<dbReference type="FunFam" id="3.40.50.970:FF:000007">
    <property type="entry name" value="Acetolactate synthase"/>
    <property type="match status" value="1"/>
</dbReference>
<dbReference type="KEGG" id="tim:GMBLW1_08010"/>
<sequence>MGDSTSTTTGPKKQSGADILVQCLINEGVDVVFAYPGGASMPIHQALTRVTDKIRTILPRHEQGGGFMAHGYARTTGKVGVCMSTSGPGATNFVTILADAKMDSVPVIAITGQVSTPVIGTDAFQETPIVEVCRAITKHHYLVTRTEDLPRIMKEAFHIATTGRPGPVIIDVPKDIQNREIIPNYDAPMQLPGYKGSRSPKLDELLPIMQLIRSSKKPVIYGGGGIVHSGASEALKKFAELTGIPVALTLHGLGGFPSEHYLCLQMLGMHGTVYSNYAINDADLLLAFGVRFDDRVTGKLSEFAKHGRIVHIDVDPSELHKNKVAHVAVHGDLKQAVQGLNTLLEREENSDLVAGGRYSDWMRQIDHWRETEPLRYEDRQDAILPQYAIARMWKILKDRNMLDKTIVSTGVGQHQMWAAQYFHFNNPRTWVTSGGLGTMGFGLPAAMGAKVAHPDHLVIDIDGDGSFLMNIQELACAHVEKINAKVLLLNNQHLGMVVQWEDRFHGSNRAQTYLGAGHESEPYPDFVTLAKGFKVPARTVIKKEDLDAALIEMIETDGPFLLDVRVPHQEHVLPMIPSGMTVHDIIKV</sequence>
<dbReference type="InterPro" id="IPR012846">
    <property type="entry name" value="Acetolactate_synth_lsu"/>
</dbReference>
<dbReference type="SUPFAM" id="SSF52518">
    <property type="entry name" value="Thiamin diphosphate-binding fold (THDP-binding)"/>
    <property type="match status" value="2"/>
</dbReference>
<dbReference type="FunCoup" id="A0A6C2YPQ3">
    <property type="interactions" value="466"/>
</dbReference>
<evidence type="ECO:0000256" key="1">
    <source>
        <dbReference type="ARBA" id="ARBA00004974"/>
    </source>
</evidence>
<dbReference type="PANTHER" id="PTHR18968:SF13">
    <property type="entry name" value="ACETOLACTATE SYNTHASE CATALYTIC SUBUNIT, MITOCHONDRIAL"/>
    <property type="match status" value="1"/>
</dbReference>
<evidence type="ECO:0000256" key="6">
    <source>
        <dbReference type="ARBA" id="ARBA00022679"/>
    </source>
</evidence>
<evidence type="ECO:0000256" key="5">
    <source>
        <dbReference type="ARBA" id="ARBA00022605"/>
    </source>
</evidence>
<dbReference type="GO" id="GO:0000287">
    <property type="term" value="F:magnesium ion binding"/>
    <property type="evidence" value="ECO:0007669"/>
    <property type="project" value="UniProtKB-UniRule"/>
</dbReference>
<dbReference type="GO" id="GO:0003984">
    <property type="term" value="F:acetolactate synthase activity"/>
    <property type="evidence" value="ECO:0007669"/>
    <property type="project" value="UniProtKB-EC"/>
</dbReference>
<dbReference type="InterPro" id="IPR000399">
    <property type="entry name" value="TPP-bd_CS"/>
</dbReference>
<dbReference type="PANTHER" id="PTHR18968">
    <property type="entry name" value="THIAMINE PYROPHOSPHATE ENZYMES"/>
    <property type="match status" value="1"/>
</dbReference>
<dbReference type="SUPFAM" id="SSF52467">
    <property type="entry name" value="DHS-like NAD/FAD-binding domain"/>
    <property type="match status" value="1"/>
</dbReference>
<dbReference type="PROSITE" id="PS00187">
    <property type="entry name" value="TPP_ENZYMES"/>
    <property type="match status" value="1"/>
</dbReference>
<name>A0A6C2YPQ3_9BACT</name>
<dbReference type="NCBIfam" id="TIGR00118">
    <property type="entry name" value="acolac_lg"/>
    <property type="match status" value="1"/>
</dbReference>
<feature type="domain" description="Thiamine pyrophosphate enzyme TPP-binding" evidence="13">
    <location>
        <begin position="410"/>
        <end position="564"/>
    </location>
</feature>
<dbReference type="EMBL" id="LR586016">
    <property type="protein sequence ID" value="VIP03159.1"/>
    <property type="molecule type" value="Genomic_DNA"/>
</dbReference>
<dbReference type="Gene3D" id="3.40.50.970">
    <property type="match status" value="2"/>
</dbReference>
<evidence type="ECO:0000259" key="13">
    <source>
        <dbReference type="Pfam" id="PF02775"/>
    </source>
</evidence>
<reference evidence="15" key="1">
    <citation type="submission" date="2019-04" db="EMBL/GenBank/DDBJ databases">
        <authorList>
            <consortium name="Science for Life Laboratories"/>
        </authorList>
    </citation>
    <scope>NUCLEOTIDE SEQUENCE</scope>
    <source>
        <strain evidence="15">MBLW1</strain>
    </source>
</reference>
<evidence type="ECO:0000256" key="9">
    <source>
        <dbReference type="ARBA" id="ARBA00023052"/>
    </source>
</evidence>
<evidence type="ECO:0000313" key="15">
    <source>
        <dbReference type="EMBL" id="VIP03159.1"/>
    </source>
</evidence>
<comment type="cofactor">
    <cofactor evidence="11">
        <name>thiamine diphosphate</name>
        <dbReference type="ChEBI" id="CHEBI:58937"/>
    </cofactor>
    <text evidence="11">Binds 1 thiamine pyrophosphate per subunit.</text>
</comment>
<dbReference type="InParanoid" id="A0A6C2YPQ3"/>
<evidence type="ECO:0000256" key="11">
    <source>
        <dbReference type="RuleBase" id="RU003591"/>
    </source>
</evidence>
<evidence type="ECO:0000256" key="8">
    <source>
        <dbReference type="ARBA" id="ARBA00022842"/>
    </source>
</evidence>
<keyword evidence="5 11" id="KW-0028">Amino-acid biosynthesis</keyword>
<dbReference type="Gene3D" id="3.40.50.1220">
    <property type="entry name" value="TPP-binding domain"/>
    <property type="match status" value="1"/>
</dbReference>
<dbReference type="InterPro" id="IPR045229">
    <property type="entry name" value="TPP_enz"/>
</dbReference>
<keyword evidence="7 11" id="KW-0479">Metal-binding</keyword>
<dbReference type="InterPro" id="IPR039368">
    <property type="entry name" value="AHAS_TPP"/>
</dbReference>
<accession>A0A6C2YPQ3</accession>
<dbReference type="InterPro" id="IPR011766">
    <property type="entry name" value="TPP_enzyme_TPP-bd"/>
</dbReference>
<dbReference type="Pfam" id="PF02775">
    <property type="entry name" value="TPP_enzyme_C"/>
    <property type="match status" value="1"/>
</dbReference>
<dbReference type="CDD" id="cd07035">
    <property type="entry name" value="TPP_PYR_POX_like"/>
    <property type="match status" value="1"/>
</dbReference>
<dbReference type="InterPro" id="IPR012001">
    <property type="entry name" value="Thiamin_PyroP_enz_TPP-bd_dom"/>
</dbReference>